<comment type="caution">
    <text evidence="7">The sequence shown here is derived from an EMBL/GenBank/DDBJ whole genome shotgun (WGS) entry which is preliminary data.</text>
</comment>
<proteinExistence type="inferred from homology"/>
<dbReference type="GO" id="GO:0015205">
    <property type="term" value="F:nucleobase transmembrane transporter activity"/>
    <property type="evidence" value="ECO:0007669"/>
    <property type="project" value="TreeGrafter"/>
</dbReference>
<feature type="transmembrane region" description="Helical" evidence="6">
    <location>
        <begin position="548"/>
        <end position="566"/>
    </location>
</feature>
<evidence type="ECO:0000313" key="7">
    <source>
        <dbReference type="EMBL" id="KAH7432894.1"/>
    </source>
</evidence>
<feature type="transmembrane region" description="Helical" evidence="6">
    <location>
        <begin position="310"/>
        <end position="332"/>
    </location>
</feature>
<feature type="transmembrane region" description="Helical" evidence="6">
    <location>
        <begin position="462"/>
        <end position="483"/>
    </location>
</feature>
<feature type="transmembrane region" description="Helical" evidence="6">
    <location>
        <begin position="191"/>
        <end position="210"/>
    </location>
</feature>
<dbReference type="Gene3D" id="1.10.4160.10">
    <property type="entry name" value="Hydantoin permease"/>
    <property type="match status" value="1"/>
</dbReference>
<dbReference type="CDD" id="cd11485">
    <property type="entry name" value="SLC-NCS1sbd_YbbW-like"/>
    <property type="match status" value="1"/>
</dbReference>
<evidence type="ECO:0000256" key="5">
    <source>
        <dbReference type="ARBA" id="ARBA00023136"/>
    </source>
</evidence>
<keyword evidence="8" id="KW-1185">Reference proteome</keyword>
<dbReference type="EMBL" id="CM035412">
    <property type="protein sequence ID" value="KAH7432894.1"/>
    <property type="molecule type" value="Genomic_DNA"/>
</dbReference>
<dbReference type="OMA" id="GWNWRAV"/>
<dbReference type="PANTHER" id="PTHR30618">
    <property type="entry name" value="NCS1 FAMILY PURINE/PYRIMIDINE TRANSPORTER"/>
    <property type="match status" value="1"/>
</dbReference>
<comment type="subcellular location">
    <subcellularLocation>
        <location evidence="1">Membrane</location>
        <topology evidence="1">Multi-pass membrane protein</topology>
    </subcellularLocation>
</comment>
<feature type="transmembrane region" description="Helical" evidence="6">
    <location>
        <begin position="115"/>
        <end position="136"/>
    </location>
</feature>
<evidence type="ECO:0000256" key="6">
    <source>
        <dbReference type="SAM" id="Phobius"/>
    </source>
</evidence>
<reference evidence="7" key="1">
    <citation type="submission" date="2021-08" db="EMBL/GenBank/DDBJ databases">
        <title>WGS assembly of Ceratopteris richardii.</title>
        <authorList>
            <person name="Marchant D.B."/>
            <person name="Chen G."/>
            <person name="Jenkins J."/>
            <person name="Shu S."/>
            <person name="Leebens-Mack J."/>
            <person name="Grimwood J."/>
            <person name="Schmutz J."/>
            <person name="Soltis P."/>
            <person name="Soltis D."/>
            <person name="Chen Z.-H."/>
        </authorList>
    </citation>
    <scope>NUCLEOTIDE SEQUENCE</scope>
    <source>
        <strain evidence="7">Whitten #5841</strain>
        <tissue evidence="7">Leaf</tissue>
    </source>
</reference>
<dbReference type="FunFam" id="1.10.4160.10:FF:000001">
    <property type="entry name" value="Uracil permease, putative"/>
    <property type="match status" value="1"/>
</dbReference>
<dbReference type="Proteomes" id="UP000825935">
    <property type="component" value="Chromosome 7"/>
</dbReference>
<dbReference type="Pfam" id="PF02133">
    <property type="entry name" value="Transp_cyt_pur"/>
    <property type="match status" value="1"/>
</dbReference>
<feature type="transmembrane region" description="Helical" evidence="6">
    <location>
        <begin position="230"/>
        <end position="255"/>
    </location>
</feature>
<name>A0A8T2UHU1_CERRI</name>
<dbReference type="InterPro" id="IPR045225">
    <property type="entry name" value="Uracil/uridine/allantoin_perm"/>
</dbReference>
<dbReference type="AlphaFoldDB" id="A0A8T2UHU1"/>
<evidence type="ECO:0000256" key="3">
    <source>
        <dbReference type="ARBA" id="ARBA00022692"/>
    </source>
</evidence>
<evidence type="ECO:0000256" key="2">
    <source>
        <dbReference type="ARBA" id="ARBA00008974"/>
    </source>
</evidence>
<evidence type="ECO:0000256" key="4">
    <source>
        <dbReference type="ARBA" id="ARBA00022989"/>
    </source>
</evidence>
<keyword evidence="4 6" id="KW-1133">Transmembrane helix</keyword>
<dbReference type="InterPro" id="IPR001248">
    <property type="entry name" value="Pur-cyt_permease"/>
</dbReference>
<feature type="transmembrane region" description="Helical" evidence="6">
    <location>
        <begin position="352"/>
        <end position="374"/>
    </location>
</feature>
<dbReference type="PANTHER" id="PTHR30618:SF0">
    <property type="entry name" value="PURINE-URACIL PERMEASE NCS1"/>
    <property type="match status" value="1"/>
</dbReference>
<feature type="transmembrane region" description="Helical" evidence="6">
    <location>
        <begin position="508"/>
        <end position="528"/>
    </location>
</feature>
<protein>
    <submittedName>
        <fullName evidence="7">Uncharacterized protein</fullName>
    </submittedName>
</protein>
<sequence>MGQLRVHTFDWSGGWVRKSPWSVAYSRLPFADSRNLCLKLQWHTSLPPPCKELHLYGKGRGNERISCASGSASFLPALISPPEEPVLKAPPDPALANRDLLPIGLSERNFSVWDFWSLWVGLVVGVPTYYLAGSLVELGLSWWQGIATVVIGNILLLFPLFLSGHAGVKYGIPFPVIARASFGVRGAHIPAVLRALVACGWFGIQTWLGGQGIHVLFNTLLEGRLSSCSITFLGTTLSEWVCFFSFWLFQIAILWDGVDGIRKFEKYCAPLLIVMSVALLTWAYITAGGFGSALLAPSWSIGSAMERRRFWKVFFPALAANIGFWSTISLNISDFTRHAKHQVDPILGHTGLPIFMGLFTFLGLAVTSSSEIIFGRVISNPIELLGQIGGVLPVIASVLGLTLATLTTNVAANVMASANALANLSPRIFSFRVGAIVTAVIGVIFGPWQFMKSSESFISTWLVGYSALLGPLSGITLVDYYIIQKTNLDLDALYTTNPNGKYWYTQGYNLSAIAALFLAVIPCIPGFLHTIGLLKEVPIVLLAMYDNAWMFGFIAAGLMYWAMVVVPQFWNRRPATSEDGQNSN</sequence>
<dbReference type="OrthoDB" id="1902628at2759"/>
<keyword evidence="5 6" id="KW-0472">Membrane</keyword>
<feature type="transmembrane region" description="Helical" evidence="6">
    <location>
        <begin position="267"/>
        <end position="290"/>
    </location>
</feature>
<comment type="similarity">
    <text evidence="2">Belongs to the purine-cytosine permease (2.A.39) family.</text>
</comment>
<dbReference type="GO" id="GO:0005886">
    <property type="term" value="C:plasma membrane"/>
    <property type="evidence" value="ECO:0007669"/>
    <property type="project" value="TreeGrafter"/>
</dbReference>
<feature type="transmembrane region" description="Helical" evidence="6">
    <location>
        <begin position="428"/>
        <end position="450"/>
    </location>
</feature>
<evidence type="ECO:0000313" key="8">
    <source>
        <dbReference type="Proteomes" id="UP000825935"/>
    </source>
</evidence>
<gene>
    <name evidence="7" type="ORF">KP509_07G045000</name>
</gene>
<evidence type="ECO:0000256" key="1">
    <source>
        <dbReference type="ARBA" id="ARBA00004141"/>
    </source>
</evidence>
<accession>A0A8T2UHU1</accession>
<feature type="transmembrane region" description="Helical" evidence="6">
    <location>
        <begin position="394"/>
        <end position="416"/>
    </location>
</feature>
<feature type="transmembrane region" description="Helical" evidence="6">
    <location>
        <begin position="142"/>
        <end position="162"/>
    </location>
</feature>
<keyword evidence="3 6" id="KW-0812">Transmembrane</keyword>
<organism evidence="7 8">
    <name type="scientific">Ceratopteris richardii</name>
    <name type="common">Triangle waterfern</name>
    <dbReference type="NCBI Taxonomy" id="49495"/>
    <lineage>
        <taxon>Eukaryota</taxon>
        <taxon>Viridiplantae</taxon>
        <taxon>Streptophyta</taxon>
        <taxon>Embryophyta</taxon>
        <taxon>Tracheophyta</taxon>
        <taxon>Polypodiopsida</taxon>
        <taxon>Polypodiidae</taxon>
        <taxon>Polypodiales</taxon>
        <taxon>Pteridineae</taxon>
        <taxon>Pteridaceae</taxon>
        <taxon>Parkerioideae</taxon>
        <taxon>Ceratopteris</taxon>
    </lineage>
</organism>